<gene>
    <name evidence="1" type="ORF">ACFOUO_10880</name>
</gene>
<reference evidence="2" key="1">
    <citation type="journal article" date="2019" name="Int. J. Syst. Evol. Microbiol.">
        <title>The Global Catalogue of Microorganisms (GCM) 10K type strain sequencing project: providing services to taxonomists for standard genome sequencing and annotation.</title>
        <authorList>
            <consortium name="The Broad Institute Genomics Platform"/>
            <consortium name="The Broad Institute Genome Sequencing Center for Infectious Disease"/>
            <person name="Wu L."/>
            <person name="Ma J."/>
        </authorList>
    </citation>
    <scope>NUCLEOTIDE SEQUENCE [LARGE SCALE GENOMIC DNA]</scope>
    <source>
        <strain evidence="2">IBRC-M 10813</strain>
    </source>
</reference>
<proteinExistence type="predicted"/>
<evidence type="ECO:0000313" key="1">
    <source>
        <dbReference type="EMBL" id="MFC4077302.1"/>
    </source>
</evidence>
<keyword evidence="2" id="KW-1185">Reference proteome</keyword>
<comment type="caution">
    <text evidence="1">The sequence shown here is derived from an EMBL/GenBank/DDBJ whole genome shotgun (WGS) entry which is preliminary data.</text>
</comment>
<accession>A0ABV8JHB3</accession>
<sequence length="184" mass="20190">MLRALQSKAYALLIAALGVLLIAGVYVSFFAPHEINVGVSVPKAYSSVDAMKKDTDLIVEGSTLSNQKAFTYKGVLFTTSSFQVKKVLKGKADLSRITILETGGYDGRNHLTVEDNRVMKPKKGYILFLKKYEGPVTDKEAYVIAGAYQGKFQVKGDQVKPAKEVNRGLARIENKTTLLKGIQK</sequence>
<dbReference type="Proteomes" id="UP001595843">
    <property type="component" value="Unassembled WGS sequence"/>
</dbReference>
<dbReference type="EMBL" id="JBHSAP010000015">
    <property type="protein sequence ID" value="MFC4077302.1"/>
    <property type="molecule type" value="Genomic_DNA"/>
</dbReference>
<dbReference type="RefSeq" id="WP_380705077.1">
    <property type="nucleotide sequence ID" value="NZ_JBHSAP010000015.1"/>
</dbReference>
<name>A0ABV8JHB3_9BACL</name>
<protein>
    <submittedName>
        <fullName evidence="1">Uncharacterized protein</fullName>
    </submittedName>
</protein>
<organism evidence="1 2">
    <name type="scientific">Salinithrix halophila</name>
    <dbReference type="NCBI Taxonomy" id="1485204"/>
    <lineage>
        <taxon>Bacteria</taxon>
        <taxon>Bacillati</taxon>
        <taxon>Bacillota</taxon>
        <taxon>Bacilli</taxon>
        <taxon>Bacillales</taxon>
        <taxon>Thermoactinomycetaceae</taxon>
        <taxon>Salinithrix</taxon>
    </lineage>
</organism>
<evidence type="ECO:0000313" key="2">
    <source>
        <dbReference type="Proteomes" id="UP001595843"/>
    </source>
</evidence>